<evidence type="ECO:0000256" key="5">
    <source>
        <dbReference type="ARBA" id="ARBA00022840"/>
    </source>
</evidence>
<keyword evidence="6 8" id="KW-0294">Fucose metabolism</keyword>
<protein>
    <recommendedName>
        <fullName evidence="8 9">L-fuculokinase</fullName>
        <ecNumber evidence="8 9">2.7.1.51</ecNumber>
    </recommendedName>
    <alternativeName>
        <fullName evidence="8">L-fuculose kinase</fullName>
    </alternativeName>
</protein>
<dbReference type="Pfam" id="PF00370">
    <property type="entry name" value="FGGY_N"/>
    <property type="match status" value="1"/>
</dbReference>
<sequence length="498" mass="54864">MKRDVVIVLDCGATNIRAIAVDPQGVVIAKAVLPNQSLPDPANPHWQLWPLDGILDSFAQCCRQLLPQIHQDKIHAVTVTTFGVDGALVDAKGNMLYPIISWKCPRTVAIMDDIARYMPAEKLQQISGIGQFSFNTLYKLIWLQENRPDLVAQAHAWLFISSLINQRLTGEFTTDRTMAGTSQLLDVKREQFSREILQKIGIHADLFPPMVAAGDIIGPLLPDSAAKLGLSAGIPVISAGHDTQFALFGSGAESDQPVLSSGTWEILMVRTPQVNTALLPKFVGSTCELDSCQWLFNPGLQWLASGVLEWVRQLYWHDAACTDVYQQMIAEAELIAPGAEGVRMDCNLLGNTRHHLSGGWQGVSLLSGRGHFYRAALEALAWQLKRNLAVLEKIGEFRTRELLLVGGGSRNGLWNQIKADVLNLPIKVIDESETTVLGAALFAWHAAGYYASAEEARSQVNYRYQYYQPGQQQPLYQALTASPTQITETQPLEGECHA</sequence>
<dbReference type="GO" id="GO:0008737">
    <property type="term" value="F:L-fuculokinase activity"/>
    <property type="evidence" value="ECO:0007669"/>
    <property type="project" value="UniProtKB-UniRule"/>
</dbReference>
<keyword evidence="4 8" id="KW-0418">Kinase</keyword>
<dbReference type="PANTHER" id="PTHR43095">
    <property type="entry name" value="SUGAR KINASE"/>
    <property type="match status" value="1"/>
</dbReference>
<evidence type="ECO:0000313" key="14">
    <source>
        <dbReference type="Proteomes" id="UP000043316"/>
    </source>
</evidence>
<dbReference type="NCBIfam" id="TIGR02628">
    <property type="entry name" value="fuculo_kin_coli"/>
    <property type="match status" value="1"/>
</dbReference>
<dbReference type="PIRSF" id="PIRSF000538">
    <property type="entry name" value="GlpK"/>
    <property type="match status" value="1"/>
</dbReference>
<dbReference type="InterPro" id="IPR043129">
    <property type="entry name" value="ATPase_NBD"/>
</dbReference>
<dbReference type="InterPro" id="IPR050406">
    <property type="entry name" value="FGGY_Carb_Kinase"/>
</dbReference>
<dbReference type="InterPro" id="IPR013450">
    <property type="entry name" value="Fuculokinase"/>
</dbReference>
<organism evidence="13 14">
    <name type="scientific">Yersinia intermedia</name>
    <dbReference type="NCBI Taxonomy" id="631"/>
    <lineage>
        <taxon>Bacteria</taxon>
        <taxon>Pseudomonadati</taxon>
        <taxon>Pseudomonadota</taxon>
        <taxon>Gammaproteobacteria</taxon>
        <taxon>Enterobacterales</taxon>
        <taxon>Yersiniaceae</taxon>
        <taxon>Yersinia</taxon>
    </lineage>
</organism>
<dbReference type="InterPro" id="IPR018484">
    <property type="entry name" value="FGGY_N"/>
</dbReference>
<dbReference type="PROSITE" id="PS00933">
    <property type="entry name" value="FGGY_KINASES_1"/>
    <property type="match status" value="1"/>
</dbReference>
<evidence type="ECO:0000256" key="9">
    <source>
        <dbReference type="NCBIfam" id="TIGR02628"/>
    </source>
</evidence>
<reference evidence="14" key="1">
    <citation type="submission" date="2015-03" db="EMBL/GenBank/DDBJ databases">
        <authorList>
            <consortium name="Pathogen Informatics"/>
        </authorList>
    </citation>
    <scope>NUCLEOTIDE SEQUENCE [LARGE SCALE GENOMIC DNA]</scope>
    <source>
        <strain evidence="14">R148</strain>
    </source>
</reference>
<evidence type="ECO:0000256" key="1">
    <source>
        <dbReference type="ARBA" id="ARBA00009156"/>
    </source>
</evidence>
<evidence type="ECO:0000256" key="8">
    <source>
        <dbReference type="HAMAP-Rule" id="MF_00986"/>
    </source>
</evidence>
<dbReference type="GO" id="GO:0005524">
    <property type="term" value="F:ATP binding"/>
    <property type="evidence" value="ECO:0007669"/>
    <property type="project" value="UniProtKB-UniRule"/>
</dbReference>
<feature type="domain" description="Carbohydrate kinase FGGY C-terminal" evidence="12">
    <location>
        <begin position="259"/>
        <end position="447"/>
    </location>
</feature>
<comment type="function">
    <text evidence="8">Catalyzes the phosphorylation of L-fuculose.</text>
</comment>
<keyword evidence="7 8" id="KW-0119">Carbohydrate metabolism</keyword>
<evidence type="ECO:0000256" key="6">
    <source>
        <dbReference type="ARBA" id="ARBA00023253"/>
    </source>
</evidence>
<evidence type="ECO:0000259" key="12">
    <source>
        <dbReference type="Pfam" id="PF02782"/>
    </source>
</evidence>
<keyword evidence="5 8" id="KW-0067">ATP-binding</keyword>
<evidence type="ECO:0000256" key="7">
    <source>
        <dbReference type="ARBA" id="ARBA00023277"/>
    </source>
</evidence>
<evidence type="ECO:0000313" key="13">
    <source>
        <dbReference type="EMBL" id="CRY54337.1"/>
    </source>
</evidence>
<evidence type="ECO:0000259" key="11">
    <source>
        <dbReference type="Pfam" id="PF00370"/>
    </source>
</evidence>
<dbReference type="Gene3D" id="3.30.420.40">
    <property type="match status" value="2"/>
</dbReference>
<dbReference type="Proteomes" id="UP000043316">
    <property type="component" value="Unassembled WGS sequence"/>
</dbReference>
<dbReference type="InterPro" id="IPR018485">
    <property type="entry name" value="FGGY_C"/>
</dbReference>
<comment type="cofactor">
    <cofactor evidence="8">
        <name>a divalent metal cation</name>
        <dbReference type="ChEBI" id="CHEBI:60240"/>
    </cofactor>
</comment>
<dbReference type="HAMAP" id="MF_00986">
    <property type="entry name" value="Fuculokinase"/>
    <property type="match status" value="1"/>
</dbReference>
<keyword evidence="2 8" id="KW-0808">Transferase</keyword>
<dbReference type="PANTHER" id="PTHR43095:SF5">
    <property type="entry name" value="XYLULOSE KINASE"/>
    <property type="match status" value="1"/>
</dbReference>
<evidence type="ECO:0000256" key="3">
    <source>
        <dbReference type="ARBA" id="ARBA00022741"/>
    </source>
</evidence>
<dbReference type="EC" id="2.7.1.51" evidence="8 9"/>
<dbReference type="RefSeq" id="WP_053009179.1">
    <property type="nucleotide sequence ID" value="NZ_CWJI01000002.1"/>
</dbReference>
<dbReference type="AlphaFoldDB" id="A0A0H5LTV0"/>
<dbReference type="UniPathway" id="UPA00563">
    <property type="reaction ID" value="UER00625"/>
</dbReference>
<accession>A0A0H5LTV0</accession>
<dbReference type="CDD" id="cd07773">
    <property type="entry name" value="ASKHA_NBD_FGGY_FK"/>
    <property type="match status" value="1"/>
</dbReference>
<name>A0A0H5LTV0_YERIN</name>
<keyword evidence="3 8" id="KW-0547">Nucleotide-binding</keyword>
<dbReference type="PROSITE" id="PS00445">
    <property type="entry name" value="FGGY_KINASES_2"/>
    <property type="match status" value="1"/>
</dbReference>
<evidence type="ECO:0000256" key="4">
    <source>
        <dbReference type="ARBA" id="ARBA00022777"/>
    </source>
</evidence>
<dbReference type="InterPro" id="IPR000577">
    <property type="entry name" value="Carb_kinase_FGGY"/>
</dbReference>
<comment type="similarity">
    <text evidence="1 8 10">Belongs to the FGGY kinase family.</text>
</comment>
<comment type="pathway">
    <text evidence="8">Carbohydrate degradation; L-fucose degradation; L-lactaldehyde and glycerone phosphate from L-fucose: step 2/3.</text>
</comment>
<dbReference type="EMBL" id="CWJI01000002">
    <property type="protein sequence ID" value="CRY54337.1"/>
    <property type="molecule type" value="Genomic_DNA"/>
</dbReference>
<dbReference type="Pfam" id="PF02782">
    <property type="entry name" value="FGGY_C"/>
    <property type="match status" value="1"/>
</dbReference>
<evidence type="ECO:0000256" key="10">
    <source>
        <dbReference type="RuleBase" id="RU003733"/>
    </source>
</evidence>
<feature type="domain" description="Carbohydrate kinase FGGY N-terminal" evidence="11">
    <location>
        <begin position="6"/>
        <end position="249"/>
    </location>
</feature>
<dbReference type="InterPro" id="IPR018483">
    <property type="entry name" value="Carb_kinase_FGGY_CS"/>
</dbReference>
<dbReference type="GO" id="GO:0042355">
    <property type="term" value="P:L-fucose catabolic process"/>
    <property type="evidence" value="ECO:0007669"/>
    <property type="project" value="UniProtKB-UniRule"/>
</dbReference>
<proteinExistence type="inferred from homology"/>
<evidence type="ECO:0000256" key="2">
    <source>
        <dbReference type="ARBA" id="ARBA00022679"/>
    </source>
</evidence>
<dbReference type="SUPFAM" id="SSF53067">
    <property type="entry name" value="Actin-like ATPase domain"/>
    <property type="match status" value="2"/>
</dbReference>
<gene>
    <name evidence="13" type="primary">xylB3_1</name>
    <name evidence="8" type="synonym">fucK</name>
    <name evidence="13" type="ORF">ERS008476_01258</name>
</gene>
<comment type="catalytic activity">
    <reaction evidence="8">
        <text>L-fuculose + ATP = L-fuculose 1-phosphate + ADP + H(+)</text>
        <dbReference type="Rhea" id="RHEA:12376"/>
        <dbReference type="ChEBI" id="CHEBI:15378"/>
        <dbReference type="ChEBI" id="CHEBI:17617"/>
        <dbReference type="ChEBI" id="CHEBI:30616"/>
        <dbReference type="ChEBI" id="CHEBI:57846"/>
        <dbReference type="ChEBI" id="CHEBI:456216"/>
        <dbReference type="EC" id="2.7.1.51"/>
    </reaction>
</comment>